<proteinExistence type="predicted"/>
<dbReference type="GO" id="GO:0016788">
    <property type="term" value="F:hydrolase activity, acting on ester bonds"/>
    <property type="evidence" value="ECO:0007669"/>
    <property type="project" value="InterPro"/>
</dbReference>
<evidence type="ECO:0000313" key="1">
    <source>
        <dbReference type="EMBL" id="PPQ72237.1"/>
    </source>
</evidence>
<keyword evidence="2" id="KW-1185">Reference proteome</keyword>
<protein>
    <recommendedName>
        <fullName evidence="3">SGNH hydrolase-type esterase domain-containing protein</fullName>
    </recommendedName>
</protein>
<evidence type="ECO:0008006" key="3">
    <source>
        <dbReference type="Google" id="ProtNLM"/>
    </source>
</evidence>
<dbReference type="InterPro" id="IPR001087">
    <property type="entry name" value="GDSL"/>
</dbReference>
<dbReference type="AlphaFoldDB" id="A0A409W152"/>
<dbReference type="InParanoid" id="A0A409W152"/>
<dbReference type="Gene3D" id="3.40.50.1110">
    <property type="entry name" value="SGNH hydrolase"/>
    <property type="match status" value="1"/>
</dbReference>
<comment type="caution">
    <text evidence="1">The sequence shown here is derived from an EMBL/GenBank/DDBJ whole genome shotgun (WGS) entry which is preliminary data.</text>
</comment>
<dbReference type="SUPFAM" id="SSF52266">
    <property type="entry name" value="SGNH hydrolase"/>
    <property type="match status" value="1"/>
</dbReference>
<dbReference type="Proteomes" id="UP000284706">
    <property type="component" value="Unassembled WGS sequence"/>
</dbReference>
<organism evidence="1 2">
    <name type="scientific">Gymnopilus dilepis</name>
    <dbReference type="NCBI Taxonomy" id="231916"/>
    <lineage>
        <taxon>Eukaryota</taxon>
        <taxon>Fungi</taxon>
        <taxon>Dikarya</taxon>
        <taxon>Basidiomycota</taxon>
        <taxon>Agaricomycotina</taxon>
        <taxon>Agaricomycetes</taxon>
        <taxon>Agaricomycetidae</taxon>
        <taxon>Agaricales</taxon>
        <taxon>Agaricineae</taxon>
        <taxon>Hymenogastraceae</taxon>
        <taxon>Gymnopilus</taxon>
    </lineage>
</organism>
<dbReference type="OrthoDB" id="1600564at2759"/>
<dbReference type="Pfam" id="PF00657">
    <property type="entry name" value="Lipase_GDSL"/>
    <property type="match status" value="1"/>
</dbReference>
<sequence length="261" mass="29135">MPAALPPLSGCLPVAMGGSHWHARQSFQNIVVFGDSYSKMNESRTWVDHLRRRLLSDTDRPRVYNFAFPGATAEDDLSDQLARFFESVRVSTRTKEDASQTRTPALDPDGTIYCVFLGVNDCGTTECDELDAIVEKIFDALHELYVKAKARNFVLFDVPPIDRSPQAIKSDSTEIIQDRITTWNSALHAQTTEFGSSSAEATVLLFSPHRVLTDVLDDPLEYDFSEDDPSDEGGRIWMDDLHLTSEVHDLLAERLLAAVLG</sequence>
<dbReference type="InterPro" id="IPR036514">
    <property type="entry name" value="SGNH_hydro_sf"/>
</dbReference>
<dbReference type="PANTHER" id="PTHR30383">
    <property type="entry name" value="THIOESTERASE 1/PROTEASE 1/LYSOPHOSPHOLIPASE L1"/>
    <property type="match status" value="1"/>
</dbReference>
<dbReference type="InterPro" id="IPR051532">
    <property type="entry name" value="Ester_Hydrolysis_Enzymes"/>
</dbReference>
<reference evidence="1 2" key="1">
    <citation type="journal article" date="2018" name="Evol. Lett.">
        <title>Horizontal gene cluster transfer increased hallucinogenic mushroom diversity.</title>
        <authorList>
            <person name="Reynolds H.T."/>
            <person name="Vijayakumar V."/>
            <person name="Gluck-Thaler E."/>
            <person name="Korotkin H.B."/>
            <person name="Matheny P.B."/>
            <person name="Slot J.C."/>
        </authorList>
    </citation>
    <scope>NUCLEOTIDE SEQUENCE [LARGE SCALE GENOMIC DNA]</scope>
    <source>
        <strain evidence="1 2">SRW20</strain>
    </source>
</reference>
<name>A0A409W152_9AGAR</name>
<evidence type="ECO:0000313" key="2">
    <source>
        <dbReference type="Proteomes" id="UP000284706"/>
    </source>
</evidence>
<dbReference type="PANTHER" id="PTHR30383:SF29">
    <property type="entry name" value="SGNH HYDROLASE-TYPE ESTERASE DOMAIN-CONTAINING PROTEIN"/>
    <property type="match status" value="1"/>
</dbReference>
<accession>A0A409W152</accession>
<gene>
    <name evidence="1" type="ORF">CVT26_006993</name>
</gene>
<dbReference type="EMBL" id="NHYE01005467">
    <property type="protein sequence ID" value="PPQ72237.1"/>
    <property type="molecule type" value="Genomic_DNA"/>
</dbReference>